<keyword evidence="6" id="KW-0472">Membrane</keyword>
<evidence type="ECO:0000256" key="5">
    <source>
        <dbReference type="ARBA" id="ARBA00023002"/>
    </source>
</evidence>
<evidence type="ECO:0000256" key="4">
    <source>
        <dbReference type="ARBA" id="ARBA00022989"/>
    </source>
</evidence>
<dbReference type="Gene3D" id="1.10.630.10">
    <property type="entry name" value="Cytochrome P450"/>
    <property type="match status" value="1"/>
</dbReference>
<evidence type="ECO:0000256" key="2">
    <source>
        <dbReference type="ARBA" id="ARBA00022692"/>
    </source>
</evidence>
<comment type="similarity">
    <text evidence="8">Belongs to the cytochrome P450 family.</text>
</comment>
<keyword evidence="5 8" id="KW-0560">Oxidoreductase</keyword>
<reference evidence="10" key="1">
    <citation type="submission" date="2022-12" db="EMBL/GenBank/DDBJ databases">
        <title>Draft genome assemblies for two species of Escallonia (Escalloniales).</title>
        <authorList>
            <person name="Chanderbali A."/>
            <person name="Dervinis C."/>
            <person name="Anghel I."/>
            <person name="Soltis D."/>
            <person name="Soltis P."/>
            <person name="Zapata F."/>
        </authorList>
    </citation>
    <scope>NUCLEOTIDE SEQUENCE</scope>
    <source>
        <strain evidence="10">UCBG92.1500</strain>
        <tissue evidence="10">Leaf</tissue>
    </source>
</reference>
<evidence type="ECO:0008006" key="12">
    <source>
        <dbReference type="Google" id="ProtNLM"/>
    </source>
</evidence>
<dbReference type="GO" id="GO:0016709">
    <property type="term" value="F:oxidoreductase activity, acting on paired donors, with incorporation or reduction of molecular oxygen, NAD(P)H as one donor, and incorporation of one atom of oxygen"/>
    <property type="evidence" value="ECO:0007669"/>
    <property type="project" value="TreeGrafter"/>
</dbReference>
<keyword evidence="11" id="KW-1185">Reference proteome</keyword>
<sequence>MEPIIRRLRRKYGPIVTLQIGSRPAIFITDHAVAHRVFIQSRTAFASRPVLETTKVLLTDQHTLTSAPYGSLWRVLRKNFVSCFHHSRLRLYSSGRKWALDILKDKLLADKNLSDGILVQDHFRHTLFSVLAYMVFGEKLEENAIREIEALQRITVVNFNRFNVLNFMPRLGKIVFRSLWKELLEIRRNQEHVLLPYIRARREKINASVKGKRMQEAPTTAEKMSEKAEEEKENVPSYVDTLLDLQLPQEYGRRKLSEEEIVSLCLEFLNAGTDTTISTIQWVMANLVKFQEKQERLLREINLVARKGEELREEDFKKMPYLKAVVLEAIRRHPPSHFIIWHAALEDTVLDGYAIPKNAMVNATVAEMGWDPSVWEDPLEFKPERFLGEDGDVECDLKGVKEIKMMPFGVGIRACPAISMAFLHLEYFVANLVREFSWTAVDGEDVDLTEKQDFTIVMKNPLRVHICPRIH</sequence>
<gene>
    <name evidence="10" type="ORF">RJ640_015683</name>
</gene>
<dbReference type="SUPFAM" id="SSF48264">
    <property type="entry name" value="Cytochrome P450"/>
    <property type="match status" value="1"/>
</dbReference>
<comment type="caution">
    <text evidence="10">The sequence shown here is derived from an EMBL/GenBank/DDBJ whole genome shotgun (WGS) entry which is preliminary data.</text>
</comment>
<dbReference type="GO" id="GO:0020037">
    <property type="term" value="F:heme binding"/>
    <property type="evidence" value="ECO:0007669"/>
    <property type="project" value="InterPro"/>
</dbReference>
<evidence type="ECO:0000313" key="10">
    <source>
        <dbReference type="EMBL" id="KAK2973282.1"/>
    </source>
</evidence>
<evidence type="ECO:0000256" key="6">
    <source>
        <dbReference type="ARBA" id="ARBA00023136"/>
    </source>
</evidence>
<evidence type="ECO:0000313" key="11">
    <source>
        <dbReference type="Proteomes" id="UP001187471"/>
    </source>
</evidence>
<comment type="cofactor">
    <cofactor evidence="7">
        <name>heme</name>
        <dbReference type="ChEBI" id="CHEBI:30413"/>
    </cofactor>
</comment>
<accession>A0AA88QNX4</accession>
<dbReference type="PRINTS" id="PR00385">
    <property type="entry name" value="P450"/>
</dbReference>
<dbReference type="PANTHER" id="PTHR24298">
    <property type="entry name" value="FLAVONOID 3'-MONOOXYGENASE-RELATED"/>
    <property type="match status" value="1"/>
</dbReference>
<keyword evidence="3 7" id="KW-0479">Metal-binding</keyword>
<dbReference type="CDD" id="cd11075">
    <property type="entry name" value="CYP77_89"/>
    <property type="match status" value="1"/>
</dbReference>
<evidence type="ECO:0000256" key="1">
    <source>
        <dbReference type="ARBA" id="ARBA00004167"/>
    </source>
</evidence>
<dbReference type="EMBL" id="JAVXUO010002432">
    <property type="protein sequence ID" value="KAK2973282.1"/>
    <property type="molecule type" value="Genomic_DNA"/>
</dbReference>
<dbReference type="InterPro" id="IPR002401">
    <property type="entry name" value="Cyt_P450_E_grp-I"/>
</dbReference>
<dbReference type="InterPro" id="IPR051103">
    <property type="entry name" value="Plant_metabolite_P450s"/>
</dbReference>
<comment type="subcellular location">
    <subcellularLocation>
        <location evidence="1">Membrane</location>
        <topology evidence="1">Single-pass membrane protein</topology>
    </subcellularLocation>
</comment>
<dbReference type="AlphaFoldDB" id="A0AA88QNX4"/>
<keyword evidence="4" id="KW-1133">Transmembrane helix</keyword>
<dbReference type="GO" id="GO:0005506">
    <property type="term" value="F:iron ion binding"/>
    <property type="evidence" value="ECO:0007669"/>
    <property type="project" value="InterPro"/>
</dbReference>
<evidence type="ECO:0000256" key="9">
    <source>
        <dbReference type="SAM" id="MobiDB-lite"/>
    </source>
</evidence>
<feature type="binding site" description="axial binding residue" evidence="7">
    <location>
        <position position="415"/>
    </location>
    <ligand>
        <name>heme</name>
        <dbReference type="ChEBI" id="CHEBI:30413"/>
    </ligand>
    <ligandPart>
        <name>Fe</name>
        <dbReference type="ChEBI" id="CHEBI:18248"/>
    </ligandPart>
</feature>
<dbReference type="PANTHER" id="PTHR24298:SF835">
    <property type="entry name" value="P450, PUTATIVE-RELATED"/>
    <property type="match status" value="1"/>
</dbReference>
<dbReference type="InterPro" id="IPR036396">
    <property type="entry name" value="Cyt_P450_sf"/>
</dbReference>
<dbReference type="PROSITE" id="PS00086">
    <property type="entry name" value="CYTOCHROME_P450"/>
    <property type="match status" value="1"/>
</dbReference>
<evidence type="ECO:0000256" key="3">
    <source>
        <dbReference type="ARBA" id="ARBA00022723"/>
    </source>
</evidence>
<name>A0AA88QNX4_9ASTE</name>
<proteinExistence type="inferred from homology"/>
<dbReference type="PRINTS" id="PR00463">
    <property type="entry name" value="EP450I"/>
</dbReference>
<evidence type="ECO:0000256" key="7">
    <source>
        <dbReference type="PIRSR" id="PIRSR602401-1"/>
    </source>
</evidence>
<dbReference type="GO" id="GO:0016020">
    <property type="term" value="C:membrane"/>
    <property type="evidence" value="ECO:0007669"/>
    <property type="project" value="UniProtKB-SubCell"/>
</dbReference>
<protein>
    <recommendedName>
        <fullName evidence="12">Cytochrome P450</fullName>
    </recommendedName>
</protein>
<keyword evidence="7 8" id="KW-0408">Iron</keyword>
<dbReference type="Pfam" id="PF00067">
    <property type="entry name" value="p450"/>
    <property type="match status" value="1"/>
</dbReference>
<feature type="region of interest" description="Disordered" evidence="9">
    <location>
        <begin position="209"/>
        <end position="231"/>
    </location>
</feature>
<dbReference type="InterPro" id="IPR001128">
    <property type="entry name" value="Cyt_P450"/>
</dbReference>
<keyword evidence="8" id="KW-0503">Monooxygenase</keyword>
<dbReference type="Proteomes" id="UP001187471">
    <property type="component" value="Unassembled WGS sequence"/>
</dbReference>
<keyword evidence="7 8" id="KW-0349">Heme</keyword>
<dbReference type="InterPro" id="IPR017972">
    <property type="entry name" value="Cyt_P450_CS"/>
</dbReference>
<organism evidence="10 11">
    <name type="scientific">Escallonia rubra</name>
    <dbReference type="NCBI Taxonomy" id="112253"/>
    <lineage>
        <taxon>Eukaryota</taxon>
        <taxon>Viridiplantae</taxon>
        <taxon>Streptophyta</taxon>
        <taxon>Embryophyta</taxon>
        <taxon>Tracheophyta</taxon>
        <taxon>Spermatophyta</taxon>
        <taxon>Magnoliopsida</taxon>
        <taxon>eudicotyledons</taxon>
        <taxon>Gunneridae</taxon>
        <taxon>Pentapetalae</taxon>
        <taxon>asterids</taxon>
        <taxon>campanulids</taxon>
        <taxon>Escalloniales</taxon>
        <taxon>Escalloniaceae</taxon>
        <taxon>Escallonia</taxon>
    </lineage>
</organism>
<evidence type="ECO:0000256" key="8">
    <source>
        <dbReference type="RuleBase" id="RU000461"/>
    </source>
</evidence>
<keyword evidence="2" id="KW-0812">Transmembrane</keyword>